<evidence type="ECO:0000313" key="3">
    <source>
        <dbReference type="Proteomes" id="UP000234530"/>
    </source>
</evidence>
<dbReference type="RefSeq" id="WP_101753932.1">
    <property type="nucleotide sequence ID" value="NZ_CP025430.1"/>
</dbReference>
<dbReference type="OrthoDB" id="9768262at2"/>
<dbReference type="InterPro" id="IPR000825">
    <property type="entry name" value="SUF_FeS_clus_asmbl_SufBD_core"/>
</dbReference>
<dbReference type="Pfam" id="PF01458">
    <property type="entry name" value="SUFBD_core"/>
    <property type="match status" value="1"/>
</dbReference>
<dbReference type="Proteomes" id="UP000234530">
    <property type="component" value="Chromosome"/>
</dbReference>
<reference evidence="2 3" key="1">
    <citation type="journal article" date="2013" name="Antonie Van Leeuwenhoek">
        <title>Paracoccus zhejiangensis sp. nov., isolated from activated sludge in wastewater-treatment system.</title>
        <authorList>
            <person name="Wu Z.G."/>
            <person name="Zhang D.F."/>
            <person name="Liu Y.L."/>
            <person name="Wang F."/>
            <person name="Jiang X."/>
            <person name="Li C."/>
            <person name="Li S.P."/>
            <person name="Hong Q."/>
            <person name="Li W.J."/>
        </authorList>
    </citation>
    <scope>NUCLEOTIDE SEQUENCE [LARGE SCALE GENOMIC DNA]</scope>
    <source>
        <strain evidence="2 3">J6</strain>
    </source>
</reference>
<gene>
    <name evidence="2" type="ORF">CX676_18790</name>
</gene>
<name>A0A2H5F329_9RHOB</name>
<protein>
    <submittedName>
        <fullName evidence="2">Fe-S cluster assembly protein SufD</fullName>
    </submittedName>
</protein>
<accession>A0A2H5F329</accession>
<proteinExistence type="predicted"/>
<dbReference type="GO" id="GO:0016226">
    <property type="term" value="P:iron-sulfur cluster assembly"/>
    <property type="evidence" value="ECO:0007669"/>
    <property type="project" value="InterPro"/>
</dbReference>
<dbReference type="EMBL" id="CP025430">
    <property type="protein sequence ID" value="AUH65952.1"/>
    <property type="molecule type" value="Genomic_DNA"/>
</dbReference>
<dbReference type="InterPro" id="IPR037284">
    <property type="entry name" value="SUF_FeS_clus_asmbl_SufBD_sf"/>
</dbReference>
<dbReference type="PANTHER" id="PTHR43575:SF1">
    <property type="entry name" value="PROTEIN ABCI7, CHLOROPLASTIC"/>
    <property type="match status" value="1"/>
</dbReference>
<dbReference type="PANTHER" id="PTHR43575">
    <property type="entry name" value="PROTEIN ABCI7, CHLOROPLASTIC"/>
    <property type="match status" value="1"/>
</dbReference>
<organism evidence="2 3">
    <name type="scientific">Paracoccus zhejiangensis</name>
    <dbReference type="NCBI Taxonomy" id="1077935"/>
    <lineage>
        <taxon>Bacteria</taxon>
        <taxon>Pseudomonadati</taxon>
        <taxon>Pseudomonadota</taxon>
        <taxon>Alphaproteobacteria</taxon>
        <taxon>Rhodobacterales</taxon>
        <taxon>Paracoccaceae</taxon>
        <taxon>Paracoccus</taxon>
    </lineage>
</organism>
<feature type="domain" description="SUF system FeS cluster assembly SufBD core" evidence="1">
    <location>
        <begin position="190"/>
        <end position="415"/>
    </location>
</feature>
<dbReference type="AlphaFoldDB" id="A0A2H5F329"/>
<evidence type="ECO:0000259" key="1">
    <source>
        <dbReference type="Pfam" id="PF01458"/>
    </source>
</evidence>
<evidence type="ECO:0000313" key="2">
    <source>
        <dbReference type="EMBL" id="AUH65952.1"/>
    </source>
</evidence>
<dbReference type="SUPFAM" id="SSF101960">
    <property type="entry name" value="Stabilizer of iron transporter SufD"/>
    <property type="match status" value="1"/>
</dbReference>
<keyword evidence="3" id="KW-1185">Reference proteome</keyword>
<dbReference type="InterPro" id="IPR055346">
    <property type="entry name" value="Fe-S_cluster_assembly_SufBD"/>
</dbReference>
<dbReference type="KEGG" id="pzh:CX676_18790"/>
<sequence length="446" mass="47639">MSDVAVKAKDAAPPAGGASKTADALAARLDVLTLPKGGFTAAARADALARLQAMGLPGPRDEYWRYTDPRAFNAPIPAPIPIEDKAPDSPLFIDLDAIRLIFVDGVFDAAESSDLSGEGLEIDLLSQADQSGSHWAADLYGVLETAGQTPVKRPFAALNTLAAAEGVLIRVTGKPSKPVHILHRRASAEADVTWHHVIRLEEGAELTLLETGMVGARSNGMIEADLAKGAKLHHIAAKRAGHQKLGFSATFARVAAEAQFKSFNLSVNGTLMRHEGVIEFVGDDAVAHIAAAVLGDGAKGPFHHDDTVFVTHGAERCESRQVFKKVLKNGAKGVFQGKILVKPGAQKTDGYQISQALLLDEDSQFLAKPELEIYADDVVCSHGSTTGALDETALFYLRSRGVPKERAIVLLVLSFLADALAEVEDEDLRSQINGRLEAWLTRRAKV</sequence>